<dbReference type="PANTHER" id="PTHR10357:SF179">
    <property type="entry name" value="NEUTRAL AND BASIC AMINO ACID TRANSPORT PROTEIN RBAT"/>
    <property type="match status" value="1"/>
</dbReference>
<dbReference type="OrthoDB" id="9805159at2"/>
<dbReference type="SUPFAM" id="SSF51445">
    <property type="entry name" value="(Trans)glycosidases"/>
    <property type="match status" value="1"/>
</dbReference>
<sequence length="589" mass="65430">MTTPDHWGHPAPGPTPAGLGRNRPTDAGTKAPAGSLDARATPGRDWWQGAVIYHVYPRSFLDTNGDGIGDLAGIIGRLDYIAALGVDGLWVSPFFRSPMRDFGYDVSDYRDVDPMFGTLEDADALIEATHARGLKLIIDLVLSHTSDRHAWFQESRASRTNAKADWYVWADPRADGSPPNNWQSFFGGPAWTWGTRRHQYYLHNFLPEQPDLNLHSPEVQKELLDVARFWLERGVDGFRLDVANFYFHDPLLRDNPAAPDVPADTRPYYRQRHVYDKSRPENLAFLERLRALLDAYDGRMAVAEIEDDDPLARTAEYTQGHTRLHTAYNFVYLGHGGALDGRTLTQPLKDWGQHGAASWPSWAFSNHDVPRVASRFGGDPDQAALPRLYLAILLTLQGTVFLYQGEELGLAQADVPYERLQDPEAIKSWPQTLGRDGARTPMPWSADAPHAGFSDAEPWLPVAPQHRALAVDRQEADAVSTLHVTRALLRLRRAHPALVRGRLHLLDLADPVVGFVRCLDAEAGPAPDATEDHDPRPVLAAFNLSDRPQTFRHPAFAGATPLAGPLTGQIDGDTVTLPPWGGLWAIRPH</sequence>
<keyword evidence="2" id="KW-0378">Hydrolase</keyword>
<feature type="domain" description="Glycosyl hydrolase family 13 catalytic" evidence="5">
    <location>
        <begin position="54"/>
        <end position="439"/>
    </location>
</feature>
<name>A0A4R2PIC4_RHOSA</name>
<reference evidence="6 7" key="1">
    <citation type="submission" date="2019-03" db="EMBL/GenBank/DDBJ databases">
        <title>Genomic Encyclopedia of Type Strains, Phase IV (KMG-IV): sequencing the most valuable type-strain genomes for metagenomic binning, comparative biology and taxonomic classification.</title>
        <authorList>
            <person name="Goeker M."/>
        </authorList>
    </citation>
    <scope>NUCLEOTIDE SEQUENCE [LARGE SCALE GENOMIC DNA]</scope>
    <source>
        <strain evidence="6 7">DSM 2132</strain>
    </source>
</reference>
<evidence type="ECO:0000259" key="5">
    <source>
        <dbReference type="SMART" id="SM00642"/>
    </source>
</evidence>
<organism evidence="6 7">
    <name type="scientific">Rhodothalassium salexigens DSM 2132</name>
    <dbReference type="NCBI Taxonomy" id="1188247"/>
    <lineage>
        <taxon>Bacteria</taxon>
        <taxon>Pseudomonadati</taxon>
        <taxon>Pseudomonadota</taxon>
        <taxon>Alphaproteobacteria</taxon>
        <taxon>Rhodothalassiales</taxon>
        <taxon>Rhodothalassiaceae</taxon>
        <taxon>Rhodothalassium</taxon>
    </lineage>
</organism>
<dbReference type="Pfam" id="PF00128">
    <property type="entry name" value="Alpha-amylase"/>
    <property type="match status" value="1"/>
</dbReference>
<dbReference type="Proteomes" id="UP000295399">
    <property type="component" value="Unassembled WGS sequence"/>
</dbReference>
<dbReference type="Gene3D" id="2.60.40.1180">
    <property type="entry name" value="Golgi alpha-mannosidase II"/>
    <property type="match status" value="1"/>
</dbReference>
<evidence type="ECO:0000313" key="7">
    <source>
        <dbReference type="Proteomes" id="UP000295399"/>
    </source>
</evidence>
<accession>A0A4R2PIC4</accession>
<dbReference type="CDD" id="cd11330">
    <property type="entry name" value="AmyAc_OligoGlu"/>
    <property type="match status" value="1"/>
</dbReference>
<feature type="region of interest" description="Disordered" evidence="4">
    <location>
        <begin position="1"/>
        <end position="40"/>
    </location>
</feature>
<dbReference type="AlphaFoldDB" id="A0A4R2PIC4"/>
<dbReference type="InterPro" id="IPR017853">
    <property type="entry name" value="GH"/>
</dbReference>
<comment type="caution">
    <text evidence="6">The sequence shown here is derived from an EMBL/GenBank/DDBJ whole genome shotgun (WGS) entry which is preliminary data.</text>
</comment>
<dbReference type="InterPro" id="IPR045857">
    <property type="entry name" value="O16G_dom_2"/>
</dbReference>
<protein>
    <submittedName>
        <fullName evidence="6">Alpha-glucosidase</fullName>
    </submittedName>
</protein>
<dbReference type="RefSeq" id="WP_132708587.1">
    <property type="nucleotide sequence ID" value="NZ_JACIGF010000006.1"/>
</dbReference>
<keyword evidence="7" id="KW-1185">Reference proteome</keyword>
<dbReference type="InParanoid" id="A0A4R2PIC4"/>
<evidence type="ECO:0000256" key="3">
    <source>
        <dbReference type="ARBA" id="ARBA00023295"/>
    </source>
</evidence>
<evidence type="ECO:0000256" key="2">
    <source>
        <dbReference type="ARBA" id="ARBA00022801"/>
    </source>
</evidence>
<dbReference type="GO" id="GO:0009313">
    <property type="term" value="P:oligosaccharide catabolic process"/>
    <property type="evidence" value="ECO:0007669"/>
    <property type="project" value="TreeGrafter"/>
</dbReference>
<keyword evidence="3" id="KW-0326">Glycosidase</keyword>
<evidence type="ECO:0000256" key="4">
    <source>
        <dbReference type="SAM" id="MobiDB-lite"/>
    </source>
</evidence>
<gene>
    <name evidence="6" type="ORF">EV659_10679</name>
</gene>
<dbReference type="GO" id="GO:0004556">
    <property type="term" value="F:alpha-amylase activity"/>
    <property type="evidence" value="ECO:0007669"/>
    <property type="project" value="TreeGrafter"/>
</dbReference>
<dbReference type="InterPro" id="IPR013780">
    <property type="entry name" value="Glyco_hydro_b"/>
</dbReference>
<comment type="similarity">
    <text evidence="1">Belongs to the glycosyl hydrolase 13 family.</text>
</comment>
<dbReference type="FunCoup" id="A0A4R2PIC4">
    <property type="interactions" value="336"/>
</dbReference>
<dbReference type="Gene3D" id="3.90.400.10">
    <property type="entry name" value="Oligo-1,6-glucosidase, Domain 2"/>
    <property type="match status" value="1"/>
</dbReference>
<dbReference type="PANTHER" id="PTHR10357">
    <property type="entry name" value="ALPHA-AMYLASE FAMILY MEMBER"/>
    <property type="match status" value="1"/>
</dbReference>
<dbReference type="SMART" id="SM00642">
    <property type="entry name" value="Aamy"/>
    <property type="match status" value="1"/>
</dbReference>
<dbReference type="EMBL" id="SLXO01000006">
    <property type="protein sequence ID" value="TCP33921.1"/>
    <property type="molecule type" value="Genomic_DNA"/>
</dbReference>
<evidence type="ECO:0000313" key="6">
    <source>
        <dbReference type="EMBL" id="TCP33921.1"/>
    </source>
</evidence>
<dbReference type="FunFam" id="3.90.400.10:FF:000002">
    <property type="entry name" value="Sucrose isomerase"/>
    <property type="match status" value="1"/>
</dbReference>
<proteinExistence type="inferred from homology"/>
<evidence type="ECO:0000256" key="1">
    <source>
        <dbReference type="ARBA" id="ARBA00008061"/>
    </source>
</evidence>
<dbReference type="Gene3D" id="3.20.20.80">
    <property type="entry name" value="Glycosidases"/>
    <property type="match status" value="1"/>
</dbReference>
<dbReference type="InterPro" id="IPR006047">
    <property type="entry name" value="GH13_cat_dom"/>
</dbReference>